<gene>
    <name evidence="1" type="ORF">FWK35_00022725</name>
</gene>
<dbReference type="AlphaFoldDB" id="A0A6G0VMU7"/>
<evidence type="ECO:0000313" key="2">
    <source>
        <dbReference type="Proteomes" id="UP000478052"/>
    </source>
</evidence>
<protein>
    <recommendedName>
        <fullName evidence="3">DUF4371 domain-containing protein</fullName>
    </recommendedName>
</protein>
<proteinExistence type="predicted"/>
<reference evidence="1 2" key="1">
    <citation type="submission" date="2019-08" db="EMBL/GenBank/DDBJ databases">
        <title>Whole genome of Aphis craccivora.</title>
        <authorList>
            <person name="Voronova N.V."/>
            <person name="Shulinski R.S."/>
            <person name="Bandarenka Y.V."/>
            <person name="Zhorov D.G."/>
            <person name="Warner D."/>
        </authorList>
    </citation>
    <scope>NUCLEOTIDE SEQUENCE [LARGE SCALE GENOMIC DNA]</scope>
    <source>
        <strain evidence="1">180601</strain>
        <tissue evidence="1">Whole Body</tissue>
    </source>
</reference>
<dbReference type="Proteomes" id="UP000478052">
    <property type="component" value="Unassembled WGS sequence"/>
</dbReference>
<dbReference type="OrthoDB" id="6621676at2759"/>
<organism evidence="1 2">
    <name type="scientific">Aphis craccivora</name>
    <name type="common">Cowpea aphid</name>
    <dbReference type="NCBI Taxonomy" id="307492"/>
    <lineage>
        <taxon>Eukaryota</taxon>
        <taxon>Metazoa</taxon>
        <taxon>Ecdysozoa</taxon>
        <taxon>Arthropoda</taxon>
        <taxon>Hexapoda</taxon>
        <taxon>Insecta</taxon>
        <taxon>Pterygota</taxon>
        <taxon>Neoptera</taxon>
        <taxon>Paraneoptera</taxon>
        <taxon>Hemiptera</taxon>
        <taxon>Sternorrhyncha</taxon>
        <taxon>Aphidomorpha</taxon>
        <taxon>Aphidoidea</taxon>
        <taxon>Aphididae</taxon>
        <taxon>Aphidini</taxon>
        <taxon>Aphis</taxon>
        <taxon>Aphis</taxon>
    </lineage>
</organism>
<accession>A0A6G0VMU7</accession>
<evidence type="ECO:0000313" key="1">
    <source>
        <dbReference type="EMBL" id="KAF0702290.1"/>
    </source>
</evidence>
<name>A0A6G0VMU7_APHCR</name>
<comment type="caution">
    <text evidence="1">The sequence shown here is derived from an EMBL/GenBank/DDBJ whole genome shotgun (WGS) entry which is preliminary data.</text>
</comment>
<feature type="non-terminal residue" evidence="1">
    <location>
        <position position="65"/>
    </location>
</feature>
<dbReference type="EMBL" id="VUJU01014344">
    <property type="protein sequence ID" value="KAF0702290.1"/>
    <property type="molecule type" value="Genomic_DNA"/>
</dbReference>
<evidence type="ECO:0008006" key="3">
    <source>
        <dbReference type="Google" id="ProtNLM"/>
    </source>
</evidence>
<sequence length="65" mass="7125">MDHLCEILKLIGNNSLLTNLKLHRTKCSASLIKNVLGPTLLEDLVEDCNTGPYSLIVDESTDISV</sequence>
<keyword evidence="2" id="KW-1185">Reference proteome</keyword>